<dbReference type="InterPro" id="IPR043502">
    <property type="entry name" value="DNA/RNA_pol_sf"/>
</dbReference>
<dbReference type="KEGG" id="osn:115228367"/>
<evidence type="ECO:0000256" key="1">
    <source>
        <dbReference type="SAM" id="MobiDB-lite"/>
    </source>
</evidence>
<feature type="region of interest" description="Disordered" evidence="1">
    <location>
        <begin position="63"/>
        <end position="92"/>
    </location>
</feature>
<dbReference type="InterPro" id="IPR043128">
    <property type="entry name" value="Rev_trsase/Diguanyl_cyclase"/>
</dbReference>
<dbReference type="PANTHER" id="PTHR47027">
    <property type="entry name" value="REVERSE TRANSCRIPTASE DOMAIN-CONTAINING PROTEIN"/>
    <property type="match status" value="1"/>
</dbReference>
<dbReference type="Gene3D" id="3.30.70.270">
    <property type="match status" value="1"/>
</dbReference>
<evidence type="ECO:0000313" key="3">
    <source>
        <dbReference type="Proteomes" id="UP000515154"/>
    </source>
</evidence>
<feature type="region of interest" description="Disordered" evidence="1">
    <location>
        <begin position="1"/>
        <end position="22"/>
    </location>
</feature>
<dbReference type="InterPro" id="IPR000477">
    <property type="entry name" value="RT_dom"/>
</dbReference>
<keyword evidence="3" id="KW-1185">Reference proteome</keyword>
<dbReference type="Proteomes" id="UP000515154">
    <property type="component" value="Unplaced"/>
</dbReference>
<dbReference type="RefSeq" id="XP_029654826.1">
    <property type="nucleotide sequence ID" value="XM_029798966.1"/>
</dbReference>
<dbReference type="PANTHER" id="PTHR47027:SF20">
    <property type="entry name" value="REVERSE TRANSCRIPTASE-LIKE PROTEIN WITH RNA-DIRECTED DNA POLYMERASE DOMAIN"/>
    <property type="match status" value="1"/>
</dbReference>
<dbReference type="PROSITE" id="PS50878">
    <property type="entry name" value="RT_POL"/>
    <property type="match status" value="1"/>
</dbReference>
<accession>A0A6P7U1I0</accession>
<dbReference type="Pfam" id="PF00078">
    <property type="entry name" value="RVT_1"/>
    <property type="match status" value="1"/>
</dbReference>
<gene>
    <name evidence="4" type="primary">LOC115228367</name>
</gene>
<protein>
    <submittedName>
        <fullName evidence="4">Uncharacterized protein LOC115228367</fullName>
    </submittedName>
</protein>
<feature type="domain" description="Reverse transcriptase" evidence="2">
    <location>
        <begin position="1"/>
        <end position="189"/>
    </location>
</feature>
<organism evidence="3 4">
    <name type="scientific">Octopus sinensis</name>
    <name type="common">East Asian common octopus</name>
    <dbReference type="NCBI Taxonomy" id="2607531"/>
    <lineage>
        <taxon>Eukaryota</taxon>
        <taxon>Metazoa</taxon>
        <taxon>Spiralia</taxon>
        <taxon>Lophotrochozoa</taxon>
        <taxon>Mollusca</taxon>
        <taxon>Cephalopoda</taxon>
        <taxon>Coleoidea</taxon>
        <taxon>Octopodiformes</taxon>
        <taxon>Octopoda</taxon>
        <taxon>Incirrata</taxon>
        <taxon>Octopodidae</taxon>
        <taxon>Octopus</taxon>
    </lineage>
</organism>
<dbReference type="SUPFAM" id="SSF56672">
    <property type="entry name" value="DNA/RNA polymerases"/>
    <property type="match status" value="1"/>
</dbReference>
<sequence>MHSIVHPYSDSRPNPPPGIPSRIKKLNSSCNLKKSTIASNNIPIFQDNFPWITILLRNQPSPPWQKKSPLGGESPTVENHCSKPFETTSGTPQGDPLSPILFVIYLETALRELKPYYEGKINVVAYADDVDFISSDRDVLESLLEVMPNRLAEWFLNVNVEKTKFTELARQKSKLDEHWRKVKKLGSLLGDEQDVIMRKTHANSALRSLKENWLKRKGLSTKTRIRLYNSLVKPILLYNAGTWGLDSFHRDHLRRTLTSKWHSRLSSITVYARTSSKPIEITECRWRLFGHILRMDLDEPANVAMEDYLEAGSHRFRGRPRNTLPGTLDRDLKRAGKESMHYGTSPKIAGNGIN</sequence>
<reference evidence="4" key="1">
    <citation type="submission" date="2025-08" db="UniProtKB">
        <authorList>
            <consortium name="RefSeq"/>
        </authorList>
    </citation>
    <scope>IDENTIFICATION</scope>
</reference>
<dbReference type="AlphaFoldDB" id="A0A6P7U1I0"/>
<name>A0A6P7U1I0_9MOLL</name>
<evidence type="ECO:0000259" key="2">
    <source>
        <dbReference type="PROSITE" id="PS50878"/>
    </source>
</evidence>
<proteinExistence type="predicted"/>
<evidence type="ECO:0000313" key="4">
    <source>
        <dbReference type="RefSeq" id="XP_029654826.1"/>
    </source>
</evidence>